<keyword evidence="13" id="KW-0460">Magnesium</keyword>
<evidence type="ECO:0000256" key="1">
    <source>
        <dbReference type="ARBA" id="ARBA00003937"/>
    </source>
</evidence>
<organism evidence="16 17">
    <name type="scientific">Idiomarina fontislapidosi</name>
    <dbReference type="NCBI Taxonomy" id="263723"/>
    <lineage>
        <taxon>Bacteria</taxon>
        <taxon>Pseudomonadati</taxon>
        <taxon>Pseudomonadota</taxon>
        <taxon>Gammaproteobacteria</taxon>
        <taxon>Alteromonadales</taxon>
        <taxon>Idiomarinaceae</taxon>
        <taxon>Idiomarina</taxon>
    </lineage>
</organism>
<evidence type="ECO:0000256" key="2">
    <source>
        <dbReference type="ARBA" id="ARBA00004993"/>
    </source>
</evidence>
<dbReference type="PRINTS" id="PR01399">
    <property type="entry name" value="ENTSNTHTASED"/>
</dbReference>
<keyword evidence="17" id="KW-1185">Reference proteome</keyword>
<comment type="catalytic activity">
    <reaction evidence="11">
        <text>apo-[peptidyl-carrier protein] + CoA = holo-[peptidyl-carrier protein] + adenosine 3',5'-bisphosphate + H(+)</text>
        <dbReference type="Rhea" id="RHEA:46228"/>
        <dbReference type="Rhea" id="RHEA-COMP:11479"/>
        <dbReference type="Rhea" id="RHEA-COMP:11480"/>
        <dbReference type="ChEBI" id="CHEBI:15378"/>
        <dbReference type="ChEBI" id="CHEBI:29999"/>
        <dbReference type="ChEBI" id="CHEBI:57287"/>
        <dbReference type="ChEBI" id="CHEBI:58343"/>
        <dbReference type="ChEBI" id="CHEBI:64479"/>
    </reaction>
</comment>
<dbReference type="PANTHER" id="PTHR38096:SF1">
    <property type="entry name" value="ENTEROBACTIN SYNTHASE COMPONENT D"/>
    <property type="match status" value="1"/>
</dbReference>
<evidence type="ECO:0000256" key="9">
    <source>
        <dbReference type="ARBA" id="ARBA00031996"/>
    </source>
</evidence>
<dbReference type="InterPro" id="IPR041354">
    <property type="entry name" value="4PPT_N"/>
</dbReference>
<evidence type="ECO:0000256" key="3">
    <source>
        <dbReference type="ARBA" id="ARBA00008342"/>
    </source>
</evidence>
<dbReference type="OrthoDB" id="8210607at2"/>
<feature type="binding site" evidence="13">
    <location>
        <position position="112"/>
    </location>
    <ligand>
        <name>Mg(2+)</name>
        <dbReference type="ChEBI" id="CHEBI:18420"/>
    </ligand>
</feature>
<evidence type="ECO:0000313" key="17">
    <source>
        <dbReference type="Proteomes" id="UP000287330"/>
    </source>
</evidence>
<sequence length="230" mass="26562">MRCDWTNNVALESAFHVCEYTEVSVGQLRNTRRRYCEEVKHFSPRRQREFIFGRALCDRAMSRWGYSEFQLGVSRSGMPLWPDELVGSISHDEDCYLVAVASKADVRYVGVDVHYLLPYEQMSRILSKFETEAFQCIQQRLAPCDLSKYQMVNLLWSAKEAAYKSLPESAQSGSLQDFVVRDADVATNSSFDFFIRLTLAELELERTVMARFYRGFVVCVCIGCDNKRMS</sequence>
<feature type="binding site" evidence="12">
    <location>
        <begin position="90"/>
        <end position="91"/>
    </location>
    <ligand>
        <name>CoA</name>
        <dbReference type="ChEBI" id="CHEBI:57287"/>
    </ligand>
</feature>
<evidence type="ECO:0000256" key="5">
    <source>
        <dbReference type="ARBA" id="ARBA00019087"/>
    </source>
</evidence>
<comment type="caution">
    <text evidence="16">The sequence shown here is derived from an EMBL/GenBank/DDBJ whole genome shotgun (WGS) entry which is preliminary data.</text>
</comment>
<dbReference type="GO" id="GO:0000287">
    <property type="term" value="F:magnesium ion binding"/>
    <property type="evidence" value="ECO:0007669"/>
    <property type="project" value="InterPro"/>
</dbReference>
<dbReference type="RefSeq" id="WP_110576058.1">
    <property type="nucleotide sequence ID" value="NZ_PIPV01000013.1"/>
</dbReference>
<dbReference type="PANTHER" id="PTHR38096">
    <property type="entry name" value="ENTEROBACTIN SYNTHASE COMPONENT D"/>
    <property type="match status" value="1"/>
</dbReference>
<feature type="binding site" evidence="12">
    <location>
        <position position="46"/>
    </location>
    <ligand>
        <name>CoA</name>
        <dbReference type="ChEBI" id="CHEBI:57287"/>
    </ligand>
</feature>
<evidence type="ECO:0000256" key="7">
    <source>
        <dbReference type="ARBA" id="ARBA00023191"/>
    </source>
</evidence>
<dbReference type="InterPro" id="IPR008278">
    <property type="entry name" value="4-PPantetheinyl_Trfase_dom"/>
</dbReference>
<comment type="pathway">
    <text evidence="2">Siderophore biosynthesis; enterobactin biosynthesis.</text>
</comment>
<comment type="catalytic activity">
    <reaction evidence="10">
        <text>apo-[aryl-carrier protein] + CoA = holo-[aryl-carrier protein] + adenosine 3',5'-bisphosphate + H(+)</text>
        <dbReference type="Rhea" id="RHEA:48404"/>
        <dbReference type="Rhea" id="RHEA-COMP:15903"/>
        <dbReference type="Rhea" id="RHEA-COMP:17557"/>
        <dbReference type="ChEBI" id="CHEBI:15378"/>
        <dbReference type="ChEBI" id="CHEBI:29999"/>
        <dbReference type="ChEBI" id="CHEBI:57287"/>
        <dbReference type="ChEBI" id="CHEBI:58343"/>
        <dbReference type="ChEBI" id="CHEBI:64479"/>
    </reaction>
</comment>
<dbReference type="GO" id="GO:0009366">
    <property type="term" value="C:enterobactin synthetase complex"/>
    <property type="evidence" value="ECO:0007669"/>
    <property type="project" value="InterPro"/>
</dbReference>
<evidence type="ECO:0000256" key="4">
    <source>
        <dbReference type="ARBA" id="ARBA00011503"/>
    </source>
</evidence>
<evidence type="ECO:0000256" key="13">
    <source>
        <dbReference type="PIRSR" id="PIRSR603542-2"/>
    </source>
</evidence>
<dbReference type="GO" id="GO:0005886">
    <property type="term" value="C:plasma membrane"/>
    <property type="evidence" value="ECO:0007669"/>
    <property type="project" value="TreeGrafter"/>
</dbReference>
<reference evidence="17" key="1">
    <citation type="journal article" date="2018" name="Front. Microbiol.">
        <title>Genome-Based Analysis Reveals the Taxonomy and Diversity of the Family Idiomarinaceae.</title>
        <authorList>
            <person name="Liu Y."/>
            <person name="Lai Q."/>
            <person name="Shao Z."/>
        </authorList>
    </citation>
    <scope>NUCLEOTIDE SEQUENCE [LARGE SCALE GENOMIC DNA]</scope>
    <source>
        <strain evidence="17">F23</strain>
    </source>
</reference>
<evidence type="ECO:0000256" key="11">
    <source>
        <dbReference type="ARBA" id="ARBA00049191"/>
    </source>
</evidence>
<evidence type="ECO:0000256" key="12">
    <source>
        <dbReference type="PIRSR" id="PIRSR603542-1"/>
    </source>
</evidence>
<feature type="binding site" evidence="12">
    <location>
        <position position="54"/>
    </location>
    <ligand>
        <name>CoA</name>
        <dbReference type="ChEBI" id="CHEBI:57287"/>
    </ligand>
</feature>
<evidence type="ECO:0000259" key="15">
    <source>
        <dbReference type="Pfam" id="PF17837"/>
    </source>
</evidence>
<accession>A0A432XQW3</accession>
<keyword evidence="13" id="KW-0479">Metal-binding</keyword>
<name>A0A432XQW3_9GAMM</name>
<dbReference type="Proteomes" id="UP000287330">
    <property type="component" value="Unassembled WGS sequence"/>
</dbReference>
<dbReference type="AlphaFoldDB" id="A0A432XQW3"/>
<evidence type="ECO:0000256" key="6">
    <source>
        <dbReference type="ARBA" id="ARBA00022679"/>
    </source>
</evidence>
<dbReference type="InterPro" id="IPR003542">
    <property type="entry name" value="Enbac_synth_compD-like"/>
</dbReference>
<evidence type="ECO:0000256" key="10">
    <source>
        <dbReference type="ARBA" id="ARBA00049176"/>
    </source>
</evidence>
<dbReference type="EMBL" id="PIPV01000013">
    <property type="protein sequence ID" value="RUO51106.1"/>
    <property type="molecule type" value="Genomic_DNA"/>
</dbReference>
<dbReference type="SUPFAM" id="SSF56214">
    <property type="entry name" value="4'-phosphopantetheinyl transferase"/>
    <property type="match status" value="1"/>
</dbReference>
<evidence type="ECO:0000313" key="16">
    <source>
        <dbReference type="EMBL" id="RUO51106.1"/>
    </source>
</evidence>
<feature type="binding site" evidence="12">
    <location>
        <position position="160"/>
    </location>
    <ligand>
        <name>CoA</name>
        <dbReference type="ChEBI" id="CHEBI:57287"/>
    </ligand>
</feature>
<gene>
    <name evidence="16" type="ORF">CWE25_11905</name>
</gene>
<dbReference type="Pfam" id="PF01648">
    <property type="entry name" value="ACPS"/>
    <property type="match status" value="1"/>
</dbReference>
<proteinExistence type="inferred from homology"/>
<dbReference type="InterPro" id="IPR037143">
    <property type="entry name" value="4-PPantetheinyl_Trfase_dom_sf"/>
</dbReference>
<comment type="function">
    <text evidence="1">Involved in the biosynthesis of the siderophore enterobactin (enterochelin), which is a macrocyclic trimeric lactone of N-(2,3-dihydroxybenzoyl)-serine. The serine trilactone serves as a scaffolding for the three catechol functionalities that provide hexadentate coordination for the tightly ligated iron(2+) atoms. Plays an essential role in the assembly of the enterobactin by catalyzing the transfer of the 4'-phosphopantetheine (Ppant) moiety from coenzyme A to the apo-domains of both EntB (ArCP domain) and EntF (PCP domain) to yield their holo-forms which make them competent for the activation of 2,3-dihydroxybenzoate (DHB) and L-serine, respectively.</text>
</comment>
<keyword evidence="6" id="KW-0808">Transferase</keyword>
<protein>
    <recommendedName>
        <fullName evidence="5">Enterobactin synthase component D</fullName>
    </recommendedName>
    <alternativeName>
        <fullName evidence="8">4'-phosphopantetheinyl transferase EntD</fullName>
    </alternativeName>
    <alternativeName>
        <fullName evidence="9">Enterochelin synthase D</fullName>
    </alternativeName>
</protein>
<dbReference type="Gene3D" id="3.90.470.20">
    <property type="entry name" value="4'-phosphopantetheinyl transferase domain"/>
    <property type="match status" value="1"/>
</dbReference>
<feature type="domain" description="4'-phosphopantetheinyl transferase N-terminal" evidence="15">
    <location>
        <begin position="39"/>
        <end position="101"/>
    </location>
</feature>
<feature type="domain" description="4'-phosphopantetheinyl transferase" evidence="14">
    <location>
        <begin position="109"/>
        <end position="191"/>
    </location>
</feature>
<dbReference type="GO" id="GO:0009239">
    <property type="term" value="P:enterobactin biosynthetic process"/>
    <property type="evidence" value="ECO:0007669"/>
    <property type="project" value="UniProtKB-UniPathway"/>
</dbReference>
<evidence type="ECO:0000256" key="8">
    <source>
        <dbReference type="ARBA" id="ARBA00029894"/>
    </source>
</evidence>
<feature type="binding site" evidence="12">
    <location>
        <position position="112"/>
    </location>
    <ligand>
        <name>CoA</name>
        <dbReference type="ChEBI" id="CHEBI:57287"/>
    </ligand>
</feature>
<comment type="similarity">
    <text evidence="3">Belongs to the P-Pant transferase superfamily. EntD family.</text>
</comment>
<dbReference type="GO" id="GO:0008897">
    <property type="term" value="F:holo-[acyl-carrier-protein] synthase activity"/>
    <property type="evidence" value="ECO:0007669"/>
    <property type="project" value="InterPro"/>
</dbReference>
<feature type="binding site" evidence="12">
    <location>
        <position position="164"/>
    </location>
    <ligand>
        <name>CoA</name>
        <dbReference type="ChEBI" id="CHEBI:57287"/>
    </ligand>
</feature>
<comment type="subunit">
    <text evidence="4">EntB, EntD, EntE, and EntF form a multienzyme complex called enterobactin synthase.</text>
</comment>
<comment type="cofactor">
    <cofactor evidence="13">
        <name>Mg(2+)</name>
        <dbReference type="ChEBI" id="CHEBI:18420"/>
    </cofactor>
</comment>
<keyword evidence="7" id="KW-0259">Enterobactin biosynthesis</keyword>
<evidence type="ECO:0000259" key="14">
    <source>
        <dbReference type="Pfam" id="PF01648"/>
    </source>
</evidence>
<dbReference type="UniPathway" id="UPA00017"/>
<dbReference type="Pfam" id="PF17837">
    <property type="entry name" value="4PPT_N"/>
    <property type="match status" value="1"/>
</dbReference>